<dbReference type="AlphaFoldDB" id="A0A5A5U2U9"/>
<evidence type="ECO:0000256" key="1">
    <source>
        <dbReference type="SAM" id="MobiDB-lite"/>
    </source>
</evidence>
<gene>
    <name evidence="2" type="ORF">LCIT_20100</name>
</gene>
<dbReference type="EMBL" id="BJJW01000035">
    <property type="protein sequence ID" value="GDZ84768.1"/>
    <property type="molecule type" value="Genomic_DNA"/>
</dbReference>
<dbReference type="Proteomes" id="UP000323274">
    <property type="component" value="Unassembled WGS sequence"/>
</dbReference>
<reference evidence="2 3" key="1">
    <citation type="submission" date="2019-04" db="EMBL/GenBank/DDBJ databases">
        <title>A pseudo-fructophilic Leuconostoc citreum strain F192-5 isolated from peel of satsuma mandarin: the first report for isolation and characterization of strain-dependent fructophilic-like characteristics.</title>
        <authorList>
            <person name="Maeno S."/>
            <person name="Tanizawa Y."/>
            <person name="Kajikawa A."/>
            <person name="Kanesaki Y."/>
            <person name="Kubota E."/>
            <person name="Arita M."/>
            <person name="Leon D."/>
            <person name="Endo A."/>
        </authorList>
    </citation>
    <scope>NUCLEOTIDE SEQUENCE [LARGE SCALE GENOMIC DNA]</scope>
    <source>
        <strain evidence="2 3">F192-5</strain>
    </source>
</reference>
<dbReference type="RefSeq" id="WP_133286193.1">
    <property type="nucleotide sequence ID" value="NZ_BJJX01000001.1"/>
</dbReference>
<sequence>MHKGQRKWSENKEDEFRKRLANQLYKHLEQIKDTSLRDIDKNLFELRRQFNKQNQQSKVNQSKQASSPKEKNFETYSSNSNMLTKSKQIDGAMPILGSSFNRISRLWRQNIRAETNAEHQFLRNQKKVEQEKVQEEYETEISRGL</sequence>
<comment type="caution">
    <text evidence="2">The sequence shown here is derived from an EMBL/GenBank/DDBJ whole genome shotgun (WGS) entry which is preliminary data.</text>
</comment>
<evidence type="ECO:0000313" key="3">
    <source>
        <dbReference type="Proteomes" id="UP000323274"/>
    </source>
</evidence>
<accession>A0A5A5U2U9</accession>
<proteinExistence type="predicted"/>
<protein>
    <submittedName>
        <fullName evidence="2">Uncharacterized protein</fullName>
    </submittedName>
</protein>
<feature type="compositionally biased region" description="Low complexity" evidence="1">
    <location>
        <begin position="51"/>
        <end position="67"/>
    </location>
</feature>
<evidence type="ECO:0000313" key="2">
    <source>
        <dbReference type="EMBL" id="GDZ84768.1"/>
    </source>
</evidence>
<feature type="region of interest" description="Disordered" evidence="1">
    <location>
        <begin position="50"/>
        <end position="81"/>
    </location>
</feature>
<name>A0A5A5U2U9_LEUCI</name>
<organism evidence="2 3">
    <name type="scientific">Leuconostoc citreum</name>
    <dbReference type="NCBI Taxonomy" id="33964"/>
    <lineage>
        <taxon>Bacteria</taxon>
        <taxon>Bacillati</taxon>
        <taxon>Bacillota</taxon>
        <taxon>Bacilli</taxon>
        <taxon>Lactobacillales</taxon>
        <taxon>Lactobacillaceae</taxon>
        <taxon>Leuconostoc</taxon>
    </lineage>
</organism>